<name>A0A8I3A6A0_9AGAM</name>
<dbReference type="EMBL" id="JAGFBS010000035">
    <property type="protein sequence ID" value="KAG6371345.1"/>
    <property type="molecule type" value="Genomic_DNA"/>
</dbReference>
<accession>A0A8I3A6A0</accession>
<reference evidence="1" key="1">
    <citation type="submission" date="2021-03" db="EMBL/GenBank/DDBJ databases">
        <title>Evolutionary innovations through gain and loss of genes in the ectomycorrhizal Boletales.</title>
        <authorList>
            <person name="Wu G."/>
            <person name="Miyauchi S."/>
            <person name="Morin E."/>
            <person name="Yang Z.-L."/>
            <person name="Xu J."/>
            <person name="Martin F.M."/>
        </authorList>
    </citation>
    <scope>NUCLEOTIDE SEQUENCE</scope>
    <source>
        <strain evidence="1">BR01</strain>
    </source>
</reference>
<sequence length="152" mass="17047">MAQSTSVVIRGCTPQIRLRFSKASMALQFGNLAQRCQWLEGTLLVVNEQEDNPASLVPVHMVMSLENFIDLVTDTAVCGNYLDGKDLNPCPPLWVTPLFDSTNAWNQKMHLRFSQPPKRKKDPWKSMMVVRGLSGLRHGARRGGDSLHTLDI</sequence>
<gene>
    <name evidence="1" type="ORF">JVT61DRAFT_9541</name>
</gene>
<organism evidence="1 2">
    <name type="scientific">Boletus reticuloceps</name>
    <dbReference type="NCBI Taxonomy" id="495285"/>
    <lineage>
        <taxon>Eukaryota</taxon>
        <taxon>Fungi</taxon>
        <taxon>Dikarya</taxon>
        <taxon>Basidiomycota</taxon>
        <taxon>Agaricomycotina</taxon>
        <taxon>Agaricomycetes</taxon>
        <taxon>Agaricomycetidae</taxon>
        <taxon>Boletales</taxon>
        <taxon>Boletineae</taxon>
        <taxon>Boletaceae</taxon>
        <taxon>Boletoideae</taxon>
        <taxon>Boletus</taxon>
    </lineage>
</organism>
<protein>
    <submittedName>
        <fullName evidence="1">Uncharacterized protein</fullName>
    </submittedName>
</protein>
<evidence type="ECO:0000313" key="2">
    <source>
        <dbReference type="Proteomes" id="UP000683000"/>
    </source>
</evidence>
<comment type="caution">
    <text evidence="1">The sequence shown here is derived from an EMBL/GenBank/DDBJ whole genome shotgun (WGS) entry which is preliminary data.</text>
</comment>
<dbReference type="Proteomes" id="UP000683000">
    <property type="component" value="Unassembled WGS sequence"/>
</dbReference>
<keyword evidence="2" id="KW-1185">Reference proteome</keyword>
<dbReference type="AlphaFoldDB" id="A0A8I3A6A0"/>
<proteinExistence type="predicted"/>
<evidence type="ECO:0000313" key="1">
    <source>
        <dbReference type="EMBL" id="KAG6371345.1"/>
    </source>
</evidence>